<name>A0A2P2QHW9_RHIMU</name>
<dbReference type="AlphaFoldDB" id="A0A2P2QHW9"/>
<sequence>MGSSFPRAFRGMYSITTAYLSQARENMTR</sequence>
<evidence type="ECO:0000313" key="1">
    <source>
        <dbReference type="EMBL" id="MBX66598.1"/>
    </source>
</evidence>
<proteinExistence type="predicted"/>
<reference evidence="1" key="1">
    <citation type="submission" date="2018-02" db="EMBL/GenBank/DDBJ databases">
        <title>Rhizophora mucronata_Transcriptome.</title>
        <authorList>
            <person name="Meera S.P."/>
            <person name="Sreeshan A."/>
            <person name="Augustine A."/>
        </authorList>
    </citation>
    <scope>NUCLEOTIDE SEQUENCE</scope>
    <source>
        <tissue evidence="1">Leaf</tissue>
    </source>
</reference>
<dbReference type="EMBL" id="GGEC01086114">
    <property type="protein sequence ID" value="MBX66598.1"/>
    <property type="molecule type" value="Transcribed_RNA"/>
</dbReference>
<organism evidence="1">
    <name type="scientific">Rhizophora mucronata</name>
    <name type="common">Asiatic mangrove</name>
    <dbReference type="NCBI Taxonomy" id="61149"/>
    <lineage>
        <taxon>Eukaryota</taxon>
        <taxon>Viridiplantae</taxon>
        <taxon>Streptophyta</taxon>
        <taxon>Embryophyta</taxon>
        <taxon>Tracheophyta</taxon>
        <taxon>Spermatophyta</taxon>
        <taxon>Magnoliopsida</taxon>
        <taxon>eudicotyledons</taxon>
        <taxon>Gunneridae</taxon>
        <taxon>Pentapetalae</taxon>
        <taxon>rosids</taxon>
        <taxon>fabids</taxon>
        <taxon>Malpighiales</taxon>
        <taxon>Rhizophoraceae</taxon>
        <taxon>Rhizophora</taxon>
    </lineage>
</organism>
<accession>A0A2P2QHW9</accession>
<protein>
    <submittedName>
        <fullName evidence="1">Uncharacterized protein</fullName>
    </submittedName>
</protein>